<keyword evidence="2" id="KW-1185">Reference proteome</keyword>
<name>A0A2N8ZEZ7_9VIBR</name>
<gene>
    <name evidence="1" type="ORF">VTAP4600_A2503</name>
</gene>
<proteinExistence type="predicted"/>
<accession>A0A2N8ZEZ7</accession>
<sequence>MTKPNSLLSVSTTGTWRMSCSDIKFLASCSEFDRKSVRGLRVIMSLILIISTSIDSHLSSVVKFSFNYSFIFCFYLRDSASLSLIFLGLCYIT</sequence>
<evidence type="ECO:0000313" key="1">
    <source>
        <dbReference type="EMBL" id="SON50482.1"/>
    </source>
</evidence>
<evidence type="ECO:0000313" key="2">
    <source>
        <dbReference type="Proteomes" id="UP000235828"/>
    </source>
</evidence>
<protein>
    <submittedName>
        <fullName evidence="1">Uncharacterized protein</fullName>
    </submittedName>
</protein>
<dbReference type="EMBL" id="LT960611">
    <property type="protein sequence ID" value="SON50482.1"/>
    <property type="molecule type" value="Genomic_DNA"/>
</dbReference>
<reference evidence="1 2" key="1">
    <citation type="submission" date="2017-10" db="EMBL/GenBank/DDBJ databases">
        <authorList>
            <person name="Banno H."/>
            <person name="Chua N.-H."/>
        </authorList>
    </citation>
    <scope>NUCLEOTIDE SEQUENCE [LARGE SCALE GENOMIC DNA]</scope>
    <source>
        <strain evidence="1">Vibrio tapetis CECT4600</strain>
    </source>
</reference>
<dbReference type="KEGG" id="vta:A2503"/>
<dbReference type="Proteomes" id="UP000235828">
    <property type="component" value="Chromosome A"/>
</dbReference>
<dbReference type="AlphaFoldDB" id="A0A2N8ZEZ7"/>
<organism evidence="1 2">
    <name type="scientific">Vibrio tapetis subsp. tapetis</name>
    <dbReference type="NCBI Taxonomy" id="1671868"/>
    <lineage>
        <taxon>Bacteria</taxon>
        <taxon>Pseudomonadati</taxon>
        <taxon>Pseudomonadota</taxon>
        <taxon>Gammaproteobacteria</taxon>
        <taxon>Vibrionales</taxon>
        <taxon>Vibrionaceae</taxon>
        <taxon>Vibrio</taxon>
    </lineage>
</organism>